<evidence type="ECO:0000313" key="4">
    <source>
        <dbReference type="EMBL" id="CAB4997046.1"/>
    </source>
</evidence>
<dbReference type="InterPro" id="IPR013815">
    <property type="entry name" value="ATP_grasp_subdomain_1"/>
</dbReference>
<keyword evidence="2" id="KW-0547">Nucleotide-binding</keyword>
<proteinExistence type="predicted"/>
<protein>
    <submittedName>
        <fullName evidence="4">Unannotated protein</fullName>
    </submittedName>
</protein>
<accession>A0A6J7NV88</accession>
<keyword evidence="3" id="KW-0067">ATP-binding</keyword>
<dbReference type="Pfam" id="PF13549">
    <property type="entry name" value="ATP-grasp_5"/>
    <property type="match status" value="1"/>
</dbReference>
<name>A0A6J7NV88_9ZZZZ</name>
<evidence type="ECO:0000256" key="2">
    <source>
        <dbReference type="ARBA" id="ARBA00022741"/>
    </source>
</evidence>
<dbReference type="Gene3D" id="3.30.1490.20">
    <property type="entry name" value="ATP-grasp fold, A domain"/>
    <property type="match status" value="1"/>
</dbReference>
<evidence type="ECO:0000256" key="3">
    <source>
        <dbReference type="ARBA" id="ARBA00022840"/>
    </source>
</evidence>
<organism evidence="4">
    <name type="scientific">freshwater metagenome</name>
    <dbReference type="NCBI Taxonomy" id="449393"/>
    <lineage>
        <taxon>unclassified sequences</taxon>
        <taxon>metagenomes</taxon>
        <taxon>ecological metagenomes</taxon>
    </lineage>
</organism>
<dbReference type="InterPro" id="IPR051538">
    <property type="entry name" value="Acyl-CoA_Synth/Transferase"/>
</dbReference>
<gene>
    <name evidence="4" type="ORF">UFOPK3914_01922</name>
</gene>
<dbReference type="AlphaFoldDB" id="A0A6J7NV88"/>
<reference evidence="4" key="1">
    <citation type="submission" date="2020-05" db="EMBL/GenBank/DDBJ databases">
        <authorList>
            <person name="Chiriac C."/>
            <person name="Salcher M."/>
            <person name="Ghai R."/>
            <person name="Kavagutti S V."/>
        </authorList>
    </citation>
    <scope>NUCLEOTIDE SEQUENCE</scope>
</reference>
<dbReference type="SUPFAM" id="SSF56059">
    <property type="entry name" value="Glutathione synthetase ATP-binding domain-like"/>
    <property type="match status" value="1"/>
</dbReference>
<dbReference type="PANTHER" id="PTHR43334:SF1">
    <property type="entry name" value="3-HYDROXYPROPIONATE--COA LIGASE [ADP-FORMING]"/>
    <property type="match status" value="1"/>
</dbReference>
<sequence length="265" mass="28064">MLAASAYFSHHEFSERYKSPIHLLAKKPSTTAAKVAPLLAGSGALGELQSKQILAAYGIPVTRDFLCTSAAEAAKIAKKEFGGAAVVMKIASAEILHKSDLDLVRVGVTGPAEVRKTFDDLMAVAARRAKGAQVDGVLVCEMAEPGIECVVGVSRDELFGPVVMFGLGGVFVEVFGDVSFRVPPFDRDEAVRMIEQTVGSALLHGQRGSKPVKISALVDVLMKVQKLAMDNAATISELDINPLVVRPNGVVALDALIVREPITAE</sequence>
<dbReference type="PANTHER" id="PTHR43334">
    <property type="entry name" value="ACETATE--COA LIGASE [ADP-FORMING]"/>
    <property type="match status" value="1"/>
</dbReference>
<evidence type="ECO:0000256" key="1">
    <source>
        <dbReference type="ARBA" id="ARBA00022598"/>
    </source>
</evidence>
<dbReference type="Gene3D" id="3.30.470.20">
    <property type="entry name" value="ATP-grasp fold, B domain"/>
    <property type="match status" value="1"/>
</dbReference>
<dbReference type="EMBL" id="CAFBOG010000251">
    <property type="protein sequence ID" value="CAB4997046.1"/>
    <property type="molecule type" value="Genomic_DNA"/>
</dbReference>
<dbReference type="GO" id="GO:0005524">
    <property type="term" value="F:ATP binding"/>
    <property type="evidence" value="ECO:0007669"/>
    <property type="project" value="UniProtKB-KW"/>
</dbReference>
<dbReference type="GO" id="GO:0016874">
    <property type="term" value="F:ligase activity"/>
    <property type="evidence" value="ECO:0007669"/>
    <property type="project" value="UniProtKB-KW"/>
</dbReference>
<keyword evidence="1" id="KW-0436">Ligase</keyword>